<dbReference type="GO" id="GO:0016787">
    <property type="term" value="F:hydrolase activity"/>
    <property type="evidence" value="ECO:0007669"/>
    <property type="project" value="TreeGrafter"/>
</dbReference>
<sequence>MRVPKKTYIKEPGRSTWPEHALRSVARAAAPLDLPLLLGGALLPLARDKSPWRADRPARMLRAPPSWTRPVGRTGRRGWSGAPPPADLPRAAGSAPFAWERSPSRPSTRRLLLSVTLAIASLAVPHDPSSPLHPAGAHAAVGCAATPDVELIPLDGADGPESLVFDDHGGGPFTGVSDGRILHWQGQGRGWRQFAISAPNVRRELCDRSQYGSSSEHFCGRPLGLQFNYKTGELYVADAYLGLLSVAAGGNHTKVVATEAHGVPFRFTNGVDIDQETGTVYFTDSSTRFQRREFILATIAGDKTGRLMKYDPATEELEVLLDELSFPNGVVLSRDGNFLLVVETIPCRVLRYWLRTPRAGTVEVFSDLPGFPDNIKRSPRGGFWVALHSKRSKFLQWVLPLPWLGEVLRRVPVDVERLSYWFLKWTARASALRLGEEGEVLEVVGGMGCPELRFISEIEEREGRLWIGSVVMPHVGVYNLTLERS</sequence>
<dbReference type="InterPro" id="IPR018119">
    <property type="entry name" value="Strictosidine_synth_cons-reg"/>
</dbReference>
<dbReference type="PANTHER" id="PTHR10426:SF79">
    <property type="entry name" value="PROTEIN STRICTOSIDINE SYNTHASE-LIKE 2"/>
    <property type="match status" value="1"/>
</dbReference>
<dbReference type="GO" id="GO:0005773">
    <property type="term" value="C:vacuole"/>
    <property type="evidence" value="ECO:0007669"/>
    <property type="project" value="UniProtKB-SubCell"/>
</dbReference>
<dbReference type="InterPro" id="IPR011042">
    <property type="entry name" value="6-blade_b-propeller_TolB-like"/>
</dbReference>
<comment type="caution">
    <text evidence="8">The sequence shown here is derived from an EMBL/GenBank/DDBJ whole genome shotgun (WGS) entry which is preliminary data.</text>
</comment>
<dbReference type="Pfam" id="PF03088">
    <property type="entry name" value="Str_synth"/>
    <property type="match status" value="1"/>
</dbReference>
<evidence type="ECO:0000313" key="8">
    <source>
        <dbReference type="EMBL" id="MQM02937.1"/>
    </source>
</evidence>
<keyword evidence="5" id="KW-0325">Glycoprotein</keyword>
<reference evidence="8" key="1">
    <citation type="submission" date="2017-07" db="EMBL/GenBank/DDBJ databases">
        <title>Taro Niue Genome Assembly and Annotation.</title>
        <authorList>
            <person name="Atibalentja N."/>
            <person name="Keating K."/>
            <person name="Fields C.J."/>
        </authorList>
    </citation>
    <scope>NUCLEOTIDE SEQUENCE</scope>
    <source>
        <strain evidence="8">Niue_2</strain>
        <tissue evidence="8">Leaf</tissue>
    </source>
</reference>
<accession>A0A843W6G2</accession>
<dbReference type="Proteomes" id="UP000652761">
    <property type="component" value="Unassembled WGS sequence"/>
</dbReference>
<evidence type="ECO:0000256" key="4">
    <source>
        <dbReference type="ARBA" id="ARBA00022729"/>
    </source>
</evidence>
<dbReference type="Pfam" id="PF20067">
    <property type="entry name" value="SSL_N"/>
    <property type="match status" value="1"/>
</dbReference>
<name>A0A843W6G2_COLES</name>
<dbReference type="PANTHER" id="PTHR10426">
    <property type="entry name" value="STRICTOSIDINE SYNTHASE-RELATED"/>
    <property type="match status" value="1"/>
</dbReference>
<dbReference type="Gene3D" id="2.120.10.30">
    <property type="entry name" value="TolB, C-terminal domain"/>
    <property type="match status" value="1"/>
</dbReference>
<evidence type="ECO:0000313" key="9">
    <source>
        <dbReference type="Proteomes" id="UP000652761"/>
    </source>
</evidence>
<gene>
    <name evidence="8" type="ORF">Taro_035711</name>
</gene>
<comment type="subcellular location">
    <subcellularLocation>
        <location evidence="1">Vacuole</location>
    </subcellularLocation>
</comment>
<dbReference type="AlphaFoldDB" id="A0A843W6G2"/>
<protein>
    <recommendedName>
        <fullName evidence="7">Strictosidine synthase conserved region domain-containing protein</fullName>
    </recommendedName>
</protein>
<keyword evidence="3" id="KW-0926">Vacuole</keyword>
<proteinExistence type="inferred from homology"/>
<dbReference type="OrthoDB" id="5307922at2759"/>
<dbReference type="FunFam" id="2.120.10.30:FF:000032">
    <property type="entry name" value="Protein STRICTOSIDINE SYNTHASE-LIKE 13"/>
    <property type="match status" value="1"/>
</dbReference>
<feature type="region of interest" description="Disordered" evidence="6">
    <location>
        <begin position="58"/>
        <end position="89"/>
    </location>
</feature>
<evidence type="ECO:0000259" key="7">
    <source>
        <dbReference type="Pfam" id="PF03088"/>
    </source>
</evidence>
<evidence type="ECO:0000256" key="1">
    <source>
        <dbReference type="ARBA" id="ARBA00004116"/>
    </source>
</evidence>
<feature type="domain" description="Strictosidine synthase conserved region" evidence="7">
    <location>
        <begin position="269"/>
        <end position="355"/>
    </location>
</feature>
<evidence type="ECO:0000256" key="3">
    <source>
        <dbReference type="ARBA" id="ARBA00022554"/>
    </source>
</evidence>
<dbReference type="EMBL" id="NMUH01002946">
    <property type="protein sequence ID" value="MQM02937.1"/>
    <property type="molecule type" value="Genomic_DNA"/>
</dbReference>
<dbReference type="GO" id="GO:0012505">
    <property type="term" value="C:endomembrane system"/>
    <property type="evidence" value="ECO:0007669"/>
    <property type="project" value="TreeGrafter"/>
</dbReference>
<organism evidence="8 9">
    <name type="scientific">Colocasia esculenta</name>
    <name type="common">Wild taro</name>
    <name type="synonym">Arum esculentum</name>
    <dbReference type="NCBI Taxonomy" id="4460"/>
    <lineage>
        <taxon>Eukaryota</taxon>
        <taxon>Viridiplantae</taxon>
        <taxon>Streptophyta</taxon>
        <taxon>Embryophyta</taxon>
        <taxon>Tracheophyta</taxon>
        <taxon>Spermatophyta</taxon>
        <taxon>Magnoliopsida</taxon>
        <taxon>Liliopsida</taxon>
        <taxon>Araceae</taxon>
        <taxon>Aroideae</taxon>
        <taxon>Colocasieae</taxon>
        <taxon>Colocasia</taxon>
    </lineage>
</organism>
<evidence type="ECO:0000256" key="6">
    <source>
        <dbReference type="SAM" id="MobiDB-lite"/>
    </source>
</evidence>
<dbReference type="SUPFAM" id="SSF63829">
    <property type="entry name" value="Calcium-dependent phosphotriesterase"/>
    <property type="match status" value="1"/>
</dbReference>
<evidence type="ECO:0000256" key="5">
    <source>
        <dbReference type="ARBA" id="ARBA00023180"/>
    </source>
</evidence>
<keyword evidence="9" id="KW-1185">Reference proteome</keyword>
<keyword evidence="4" id="KW-0732">Signal</keyword>
<comment type="similarity">
    <text evidence="2">Belongs to the strictosidine synthase family.</text>
</comment>
<evidence type="ECO:0000256" key="2">
    <source>
        <dbReference type="ARBA" id="ARBA00009191"/>
    </source>
</evidence>